<dbReference type="OrthoDB" id="9812892at2"/>
<dbReference type="RefSeq" id="WP_149089573.1">
    <property type="nucleotide sequence ID" value="NZ_VKKY01000001.1"/>
</dbReference>
<keyword evidence="7 8" id="KW-0998">Cell outer membrane</keyword>
<feature type="domain" description="TonB-dependent receptor plug" evidence="9">
    <location>
        <begin position="139"/>
        <end position="240"/>
    </location>
</feature>
<protein>
    <submittedName>
        <fullName evidence="10">TonB-dependent receptor</fullName>
    </submittedName>
</protein>
<dbReference type="Proteomes" id="UP000324133">
    <property type="component" value="Unassembled WGS sequence"/>
</dbReference>
<dbReference type="GO" id="GO:0044718">
    <property type="term" value="P:siderophore transmembrane transport"/>
    <property type="evidence" value="ECO:0007669"/>
    <property type="project" value="TreeGrafter"/>
</dbReference>
<keyword evidence="4 8" id="KW-0812">Transmembrane</keyword>
<dbReference type="GO" id="GO:0009279">
    <property type="term" value="C:cell outer membrane"/>
    <property type="evidence" value="ECO:0007669"/>
    <property type="project" value="UniProtKB-SubCell"/>
</dbReference>
<evidence type="ECO:0000256" key="4">
    <source>
        <dbReference type="ARBA" id="ARBA00022692"/>
    </source>
</evidence>
<keyword evidence="11" id="KW-1185">Reference proteome</keyword>
<dbReference type="Gene3D" id="2.170.130.10">
    <property type="entry name" value="TonB-dependent receptor, plug domain"/>
    <property type="match status" value="1"/>
</dbReference>
<reference evidence="10 11" key="1">
    <citation type="submission" date="2019-07" db="EMBL/GenBank/DDBJ databases">
        <title>Rufibacter sp. nov., isolated from lake sediment.</title>
        <authorList>
            <person name="Qu J.-H."/>
        </authorList>
    </citation>
    <scope>NUCLEOTIDE SEQUENCE [LARGE SCALE GENOMIC DNA]</scope>
    <source>
        <strain evidence="10 11">NBS58-1</strain>
    </source>
</reference>
<evidence type="ECO:0000256" key="6">
    <source>
        <dbReference type="ARBA" id="ARBA00023136"/>
    </source>
</evidence>
<dbReference type="Gene3D" id="2.40.170.20">
    <property type="entry name" value="TonB-dependent receptor, beta-barrel domain"/>
    <property type="match status" value="1"/>
</dbReference>
<comment type="similarity">
    <text evidence="8">Belongs to the TonB-dependent receptor family.</text>
</comment>
<dbReference type="Gene3D" id="2.60.40.1120">
    <property type="entry name" value="Carboxypeptidase-like, regulatory domain"/>
    <property type="match status" value="1"/>
</dbReference>
<keyword evidence="10" id="KW-0675">Receptor</keyword>
<keyword evidence="6 8" id="KW-0472">Membrane</keyword>
<keyword evidence="2 8" id="KW-0813">Transport</keyword>
<dbReference type="SUPFAM" id="SSF56935">
    <property type="entry name" value="Porins"/>
    <property type="match status" value="1"/>
</dbReference>
<dbReference type="PANTHER" id="PTHR30069:SF29">
    <property type="entry name" value="HEMOGLOBIN AND HEMOGLOBIN-HAPTOGLOBIN-BINDING PROTEIN 1-RELATED"/>
    <property type="match status" value="1"/>
</dbReference>
<dbReference type="InterPro" id="IPR013784">
    <property type="entry name" value="Carb-bd-like_fold"/>
</dbReference>
<dbReference type="Pfam" id="PF13715">
    <property type="entry name" value="CarbopepD_reg_2"/>
    <property type="match status" value="1"/>
</dbReference>
<gene>
    <name evidence="10" type="ORF">FOA19_04490</name>
</gene>
<dbReference type="GO" id="GO:0030246">
    <property type="term" value="F:carbohydrate binding"/>
    <property type="evidence" value="ECO:0007669"/>
    <property type="project" value="InterPro"/>
</dbReference>
<evidence type="ECO:0000256" key="1">
    <source>
        <dbReference type="ARBA" id="ARBA00004571"/>
    </source>
</evidence>
<dbReference type="AlphaFoldDB" id="A0A5B6TI49"/>
<dbReference type="PROSITE" id="PS52016">
    <property type="entry name" value="TONB_DEPENDENT_REC_3"/>
    <property type="match status" value="1"/>
</dbReference>
<evidence type="ECO:0000256" key="3">
    <source>
        <dbReference type="ARBA" id="ARBA00022452"/>
    </source>
</evidence>
<dbReference type="SUPFAM" id="SSF49452">
    <property type="entry name" value="Starch-binding domain-like"/>
    <property type="match status" value="1"/>
</dbReference>
<dbReference type="GO" id="GO:0015344">
    <property type="term" value="F:siderophore uptake transmembrane transporter activity"/>
    <property type="evidence" value="ECO:0007669"/>
    <property type="project" value="TreeGrafter"/>
</dbReference>
<dbReference type="InterPro" id="IPR037066">
    <property type="entry name" value="Plug_dom_sf"/>
</dbReference>
<evidence type="ECO:0000256" key="7">
    <source>
        <dbReference type="ARBA" id="ARBA00023237"/>
    </source>
</evidence>
<keyword evidence="5" id="KW-0732">Signal</keyword>
<comment type="caution">
    <text evidence="10">The sequence shown here is derived from an EMBL/GenBank/DDBJ whole genome shotgun (WGS) entry which is preliminary data.</text>
</comment>
<dbReference type="InterPro" id="IPR039426">
    <property type="entry name" value="TonB-dep_rcpt-like"/>
</dbReference>
<keyword evidence="3 8" id="KW-1134">Transmembrane beta strand</keyword>
<organism evidence="10 11">
    <name type="scientific">Rufibacter hautae</name>
    <dbReference type="NCBI Taxonomy" id="2595005"/>
    <lineage>
        <taxon>Bacteria</taxon>
        <taxon>Pseudomonadati</taxon>
        <taxon>Bacteroidota</taxon>
        <taxon>Cytophagia</taxon>
        <taxon>Cytophagales</taxon>
        <taxon>Hymenobacteraceae</taxon>
        <taxon>Rufibacter</taxon>
    </lineage>
</organism>
<dbReference type="Pfam" id="PF07715">
    <property type="entry name" value="Plug"/>
    <property type="match status" value="1"/>
</dbReference>
<evidence type="ECO:0000259" key="9">
    <source>
        <dbReference type="Pfam" id="PF07715"/>
    </source>
</evidence>
<sequence length="807" mass="90294">MRLRSSLNFLQLTSPLYKGLFAFFFFFLTDSLAGYAQNTGTVSGKVTDTGSRAIEFANVFIKGTEAAVQTNADGFFSLAAQEGDYDLVISFVGYSSKTSRIRITAGRTTNLGTIALSGSLNVDEVLVTGKTQNTAIKEEGFNVTVLDTKKLYSTSADLNQALNRTTGIRIREEGGVGSNFSFSLNGFSGKQVKFFLDGIPMDNFGSSLTLNNLPVTMAERVEVYKGVLPIHLGADALGGAVNIVTRANPNFLDVSYGVGSFNTHKASVNGAFTNLKSGLTFRANAFYNYSDNNYKVDVQPINFTTGQREAMKEVERFHDAYKSGTLQLEGGVTGKKYADLFLVGLIASGNDKEIQTGVIMDQVFGARTTRSSSVIPTVKYRKANLFVQGLDLSLYSAYNMTQNQFVDTTRLQYNWNQETRETSTAEFNRTQLKNRDKEGLVTANLSYALFPSQSLSFNYVLSDFGRKSSDVEDPQNVTFRYPQALNKQVMGLAWQLNKNRFNATAFSKLYLLNASSFEQISDGTGEPNFQPSQTKTNNIGYGTALAGFILPQLQVKASYEHTYRLPEAIELLGDGLFVRRNSALKPEKSDNVNVGAAYSFKPHADHQFALEANYIYRNSDDYIRLDQRQAQPVDRQYINMGNVVTNGVEGDFRYSWKNRLQMGLNLTYQSILDKEEFLTSTNLTGTTVYKNLGYGYRIPNMPYLFGNAEVGYSFTDLGAKDNVLTLNYNLNYVEEYFFTWEHLGRNNQDMIPRQVAHNVMVNYALQNGKYGLSLECRNLTDNKLFDNFKLQKPGRSFFLRARYFFNN</sequence>
<dbReference type="PANTHER" id="PTHR30069">
    <property type="entry name" value="TONB-DEPENDENT OUTER MEMBRANE RECEPTOR"/>
    <property type="match status" value="1"/>
</dbReference>
<dbReference type="InterPro" id="IPR036942">
    <property type="entry name" value="Beta-barrel_TonB_sf"/>
</dbReference>
<proteinExistence type="inferred from homology"/>
<name>A0A5B6TI49_9BACT</name>
<evidence type="ECO:0000313" key="11">
    <source>
        <dbReference type="Proteomes" id="UP000324133"/>
    </source>
</evidence>
<accession>A0A5B6TI49</accession>
<dbReference type="InterPro" id="IPR012910">
    <property type="entry name" value="Plug_dom"/>
</dbReference>
<comment type="subcellular location">
    <subcellularLocation>
        <location evidence="1 8">Cell outer membrane</location>
        <topology evidence="1 8">Multi-pass membrane protein</topology>
    </subcellularLocation>
</comment>
<evidence type="ECO:0000256" key="2">
    <source>
        <dbReference type="ARBA" id="ARBA00022448"/>
    </source>
</evidence>
<dbReference type="EMBL" id="VKKY01000001">
    <property type="protein sequence ID" value="KAA3439933.1"/>
    <property type="molecule type" value="Genomic_DNA"/>
</dbReference>
<evidence type="ECO:0000313" key="10">
    <source>
        <dbReference type="EMBL" id="KAA3439933.1"/>
    </source>
</evidence>
<evidence type="ECO:0000256" key="5">
    <source>
        <dbReference type="ARBA" id="ARBA00022729"/>
    </source>
</evidence>
<evidence type="ECO:0000256" key="8">
    <source>
        <dbReference type="PROSITE-ProRule" id="PRU01360"/>
    </source>
</evidence>